<organism evidence="9 10">
    <name type="scientific">Staphylothermus marinus (strain ATCC 43588 / DSM 3639 / JCM 9404 / F1)</name>
    <dbReference type="NCBI Taxonomy" id="399550"/>
    <lineage>
        <taxon>Archaea</taxon>
        <taxon>Thermoproteota</taxon>
        <taxon>Thermoprotei</taxon>
        <taxon>Desulfurococcales</taxon>
        <taxon>Desulfurococcaceae</taxon>
        <taxon>Staphylothermus</taxon>
    </lineage>
</organism>
<evidence type="ECO:0000256" key="2">
    <source>
        <dbReference type="ARBA" id="ARBA00005124"/>
    </source>
</evidence>
<dbReference type="GO" id="GO:0016979">
    <property type="term" value="F:lipoate-protein ligase activity"/>
    <property type="evidence" value="ECO:0007669"/>
    <property type="project" value="UniProtKB-EC"/>
</dbReference>
<dbReference type="KEGG" id="smr:Smar_0192"/>
<proteinExistence type="predicted"/>
<evidence type="ECO:0000256" key="6">
    <source>
        <dbReference type="ARBA" id="ARBA00022840"/>
    </source>
</evidence>
<dbReference type="RefSeq" id="WP_011838496.1">
    <property type="nucleotide sequence ID" value="NC_009033.1"/>
</dbReference>
<dbReference type="GO" id="GO:0005524">
    <property type="term" value="F:ATP binding"/>
    <property type="evidence" value="ECO:0007669"/>
    <property type="project" value="UniProtKB-KW"/>
</dbReference>
<dbReference type="InterPro" id="IPR019491">
    <property type="entry name" value="Lipoate_protein_ligase_C"/>
</dbReference>
<protein>
    <recommendedName>
        <fullName evidence="3">lipoate--protein ligase</fullName>
        <ecNumber evidence="3">6.3.1.20</ecNumber>
    </recommendedName>
</protein>
<evidence type="ECO:0000313" key="10">
    <source>
        <dbReference type="Proteomes" id="UP000000254"/>
    </source>
</evidence>
<reference evidence="10" key="1">
    <citation type="journal article" date="2009" name="BMC Genomics">
        <title>The complete genome sequence of Staphylothermus marinus reveals differences in sulfur metabolism among heterotrophic Crenarchaeota.</title>
        <authorList>
            <person name="Anderson I.J."/>
            <person name="Dharmarajan L."/>
            <person name="Rodriguez J."/>
            <person name="Hooper S."/>
            <person name="Porat I."/>
            <person name="Ulrich L.E."/>
            <person name="Elkins J.G."/>
            <person name="Mavromatis K."/>
            <person name="Sun H."/>
            <person name="Land M."/>
            <person name="Lapidus A."/>
            <person name="Lucas S."/>
            <person name="Barry K."/>
            <person name="Huber H."/>
            <person name="Zhulin I.B."/>
            <person name="Whitman W.B."/>
            <person name="Mukhopadhyay B."/>
            <person name="Woese C."/>
            <person name="Bristow J."/>
            <person name="Kyrpides N."/>
        </authorList>
    </citation>
    <scope>NUCLEOTIDE SEQUENCE [LARGE SCALE GENOMIC DNA]</scope>
    <source>
        <strain evidence="10">ATCC 43588 / DSM 3639 / JCM 9404 / F1</strain>
    </source>
</reference>
<dbReference type="EMBL" id="CP000575">
    <property type="protein sequence ID" value="ABN69305.1"/>
    <property type="molecule type" value="Genomic_DNA"/>
</dbReference>
<dbReference type="eggNOG" id="arCOG03837">
    <property type="taxonomic scope" value="Archaea"/>
</dbReference>
<comment type="pathway">
    <text evidence="2">Protein modification; protein lipoylation via exogenous pathway; protein N(6)-(lipoyl)lysine from lipoate: step 1/2.</text>
</comment>
<name>A3DKZ5_STAMF</name>
<evidence type="ECO:0000256" key="5">
    <source>
        <dbReference type="ARBA" id="ARBA00022741"/>
    </source>
</evidence>
<dbReference type="OrthoDB" id="146287at2157"/>
<dbReference type="EC" id="6.3.1.20" evidence="3"/>
<dbReference type="Pfam" id="PF10437">
    <property type="entry name" value="Lip_prot_lig_C"/>
    <property type="match status" value="1"/>
</dbReference>
<dbReference type="SUPFAM" id="SSF82649">
    <property type="entry name" value="SufE/NifU"/>
    <property type="match status" value="1"/>
</dbReference>
<sequence length="95" mass="10766">MNNSIKKSITHRVPGGKTLKIDAEFKDDVIVDIVISGDFFAYPEEGIEMLENDLKGKTINEAIRIIDDYRDKIELLGISLDNIKNLLIEIFRGES</sequence>
<keyword evidence="6" id="KW-0067">ATP-binding</keyword>
<evidence type="ECO:0000256" key="1">
    <source>
        <dbReference type="ARBA" id="ARBA00005085"/>
    </source>
</evidence>
<dbReference type="AlphaFoldDB" id="A3DKZ5"/>
<keyword evidence="4" id="KW-0436">Ligase</keyword>
<dbReference type="STRING" id="399550.Smar_0192"/>
<dbReference type="GeneID" id="4907179"/>
<dbReference type="HOGENOM" id="CLU_181210_1_0_2"/>
<evidence type="ECO:0000313" key="9">
    <source>
        <dbReference type="EMBL" id="ABN69305.1"/>
    </source>
</evidence>
<dbReference type="Gene3D" id="3.30.390.50">
    <property type="entry name" value="CO dehydrogenase flavoprotein, C-terminal domain"/>
    <property type="match status" value="1"/>
</dbReference>
<feature type="domain" description="Lipoate protein ligase C-terminal" evidence="8">
    <location>
        <begin position="10"/>
        <end position="63"/>
    </location>
</feature>
<gene>
    <name evidence="9" type="ordered locus">Smar_0192</name>
</gene>
<comment type="catalytic activity">
    <reaction evidence="7">
        <text>L-lysyl-[lipoyl-carrier protein] + (R)-lipoate + ATP = N(6)-[(R)-lipoyl]-L-lysyl-[lipoyl-carrier protein] + AMP + diphosphate + H(+)</text>
        <dbReference type="Rhea" id="RHEA:49288"/>
        <dbReference type="Rhea" id="RHEA-COMP:10500"/>
        <dbReference type="Rhea" id="RHEA-COMP:10502"/>
        <dbReference type="ChEBI" id="CHEBI:15378"/>
        <dbReference type="ChEBI" id="CHEBI:29969"/>
        <dbReference type="ChEBI" id="CHEBI:30616"/>
        <dbReference type="ChEBI" id="CHEBI:33019"/>
        <dbReference type="ChEBI" id="CHEBI:83088"/>
        <dbReference type="ChEBI" id="CHEBI:83099"/>
        <dbReference type="ChEBI" id="CHEBI:456215"/>
        <dbReference type="EC" id="6.3.1.20"/>
    </reaction>
</comment>
<evidence type="ECO:0000256" key="7">
    <source>
        <dbReference type="ARBA" id="ARBA00048037"/>
    </source>
</evidence>
<evidence type="ECO:0000256" key="3">
    <source>
        <dbReference type="ARBA" id="ARBA00012367"/>
    </source>
</evidence>
<dbReference type="Proteomes" id="UP000000254">
    <property type="component" value="Chromosome"/>
</dbReference>
<evidence type="ECO:0000259" key="8">
    <source>
        <dbReference type="Pfam" id="PF10437"/>
    </source>
</evidence>
<accession>A3DKZ5</accession>
<dbReference type="GO" id="GO:0009249">
    <property type="term" value="P:protein lipoylation"/>
    <property type="evidence" value="ECO:0007669"/>
    <property type="project" value="UniProtKB-ARBA"/>
</dbReference>
<keyword evidence="10" id="KW-1185">Reference proteome</keyword>
<comment type="pathway">
    <text evidence="1">Protein modification; protein lipoylation via exogenous pathway; protein N(6)-(lipoyl)lysine from lipoate: step 2/2.</text>
</comment>
<dbReference type="UniPathway" id="UPA00537">
    <property type="reaction ID" value="UER00594"/>
</dbReference>
<keyword evidence="5" id="KW-0547">Nucleotide-binding</keyword>
<evidence type="ECO:0000256" key="4">
    <source>
        <dbReference type="ARBA" id="ARBA00022598"/>
    </source>
</evidence>
<reference evidence="9 10" key="2">
    <citation type="journal article" date="2009" name="Stand. Genomic Sci.">
        <title>Complete genome sequence of Staphylothermus marinus Stetter and Fiala 1986 type strain F1.</title>
        <authorList>
            <person name="Anderson I.J."/>
            <person name="Sun H."/>
            <person name="Lapidus A."/>
            <person name="Copeland A."/>
            <person name="Glavina Del Rio T."/>
            <person name="Tice H."/>
            <person name="Dalin E."/>
            <person name="Lucas S."/>
            <person name="Barry K."/>
            <person name="Land M."/>
            <person name="Richardson P."/>
            <person name="Huber H."/>
            <person name="Kyrpides N.C."/>
        </authorList>
    </citation>
    <scope>NUCLEOTIDE SEQUENCE [LARGE SCALE GENOMIC DNA]</scope>
    <source>
        <strain evidence="10">ATCC 43588 / DSM 3639 / JCM 9404 / F1</strain>
    </source>
</reference>